<sequence>MKAIILAGGRGSRLYPLTLVASKQLQAVYDKPMIYYPLTVLMAAGIREFCVITTPEDQPRFQALLGDGRQWGISIEYRVQERPAGIAQAFLIAADFIAGEAVTLALGDNIFVGGDAIPRALAEFSGGALIFAYRVTNPRDYGVVEFDAEGRVLSLEEKPREPRSHYAVPGLYIFDSDVVGIARGLKPSARGELEITDVNRAYMDAGRLKVRRLSRGFAWLDAGTSAALQEAAAFIETVERRQGIKFGCPEEAALQRGFLNLEAFAALTQMMPDCEYRHYLEAVAAEARDHALVMTRDAPGERTG</sequence>
<dbReference type="EC" id="2.7.7.24" evidence="3 9"/>
<dbReference type="Gene3D" id="3.90.550.10">
    <property type="entry name" value="Spore Coat Polysaccharide Biosynthesis Protein SpsA, Chain A"/>
    <property type="match status" value="1"/>
</dbReference>
<evidence type="ECO:0000256" key="1">
    <source>
        <dbReference type="ARBA" id="ARBA00001946"/>
    </source>
</evidence>
<keyword evidence="12" id="KW-1185">Reference proteome</keyword>
<evidence type="ECO:0000256" key="6">
    <source>
        <dbReference type="ARBA" id="ARBA00022723"/>
    </source>
</evidence>
<keyword evidence="5 9" id="KW-0548">Nucleotidyltransferase</keyword>
<evidence type="ECO:0000256" key="7">
    <source>
        <dbReference type="ARBA" id="ARBA00022842"/>
    </source>
</evidence>
<accession>A0A9X2H820</accession>
<evidence type="ECO:0000259" key="10">
    <source>
        <dbReference type="Pfam" id="PF00483"/>
    </source>
</evidence>
<name>A0A9X2H820_9HYPH</name>
<evidence type="ECO:0000256" key="5">
    <source>
        <dbReference type="ARBA" id="ARBA00022695"/>
    </source>
</evidence>
<gene>
    <name evidence="11" type="primary">rfbA</name>
    <name evidence="11" type="ORF">MJ956_07405</name>
</gene>
<organism evidence="11 12">
    <name type="scientific">Aurantimonas marianensis</name>
    <dbReference type="NCBI Taxonomy" id="2920428"/>
    <lineage>
        <taxon>Bacteria</taxon>
        <taxon>Pseudomonadati</taxon>
        <taxon>Pseudomonadota</taxon>
        <taxon>Alphaproteobacteria</taxon>
        <taxon>Hyphomicrobiales</taxon>
        <taxon>Aurantimonadaceae</taxon>
        <taxon>Aurantimonas</taxon>
    </lineage>
</organism>
<protein>
    <recommendedName>
        <fullName evidence="3 9">Glucose-1-phosphate thymidylyltransferase</fullName>
        <ecNumber evidence="3 9">2.7.7.24</ecNumber>
    </recommendedName>
</protein>
<proteinExistence type="inferred from homology"/>
<dbReference type="Proteomes" id="UP001155220">
    <property type="component" value="Unassembled WGS sequence"/>
</dbReference>
<comment type="function">
    <text evidence="9">Catalyzes the formation of dTDP-glucose, from dTTP and glucose 1-phosphate, as well as its pyrophosphorolysis.</text>
</comment>
<dbReference type="RefSeq" id="WP_253963842.1">
    <property type="nucleotide sequence ID" value="NZ_JALHBS010000038.1"/>
</dbReference>
<comment type="catalytic activity">
    <reaction evidence="8 9">
        <text>dTTP + alpha-D-glucose 1-phosphate + H(+) = dTDP-alpha-D-glucose + diphosphate</text>
        <dbReference type="Rhea" id="RHEA:15225"/>
        <dbReference type="ChEBI" id="CHEBI:15378"/>
        <dbReference type="ChEBI" id="CHEBI:33019"/>
        <dbReference type="ChEBI" id="CHEBI:37568"/>
        <dbReference type="ChEBI" id="CHEBI:57477"/>
        <dbReference type="ChEBI" id="CHEBI:58601"/>
        <dbReference type="EC" id="2.7.7.24"/>
    </reaction>
</comment>
<dbReference type="PANTHER" id="PTHR43532:SF1">
    <property type="entry name" value="GLUCOSE-1-PHOSPHATE THYMIDYLYLTRANSFERASE 1"/>
    <property type="match status" value="1"/>
</dbReference>
<evidence type="ECO:0000256" key="3">
    <source>
        <dbReference type="ARBA" id="ARBA00012461"/>
    </source>
</evidence>
<reference evidence="11" key="1">
    <citation type="submission" date="2022-03" db="EMBL/GenBank/DDBJ databases">
        <title>Aurantimonas Liuensis sp. Nov., isolated from the hadal seawater of the Mariana Trench.</title>
        <authorList>
            <person name="Liu R."/>
        </authorList>
    </citation>
    <scope>NUCLEOTIDE SEQUENCE</scope>
    <source>
        <strain evidence="11">LRZ36</strain>
    </source>
</reference>
<evidence type="ECO:0000256" key="2">
    <source>
        <dbReference type="ARBA" id="ARBA00010480"/>
    </source>
</evidence>
<evidence type="ECO:0000256" key="4">
    <source>
        <dbReference type="ARBA" id="ARBA00022679"/>
    </source>
</evidence>
<dbReference type="GO" id="GO:0008879">
    <property type="term" value="F:glucose-1-phosphate thymidylyltransferase activity"/>
    <property type="evidence" value="ECO:0007669"/>
    <property type="project" value="UniProtKB-EC"/>
</dbReference>
<comment type="cofactor">
    <cofactor evidence="1">
        <name>Mg(2+)</name>
        <dbReference type="ChEBI" id="CHEBI:18420"/>
    </cofactor>
</comment>
<evidence type="ECO:0000313" key="12">
    <source>
        <dbReference type="Proteomes" id="UP001155220"/>
    </source>
</evidence>
<evidence type="ECO:0000256" key="9">
    <source>
        <dbReference type="RuleBase" id="RU003706"/>
    </source>
</evidence>
<evidence type="ECO:0000256" key="8">
    <source>
        <dbReference type="ARBA" id="ARBA00049336"/>
    </source>
</evidence>
<comment type="caution">
    <text evidence="11">The sequence shown here is derived from an EMBL/GenBank/DDBJ whole genome shotgun (WGS) entry which is preliminary data.</text>
</comment>
<dbReference type="InterPro" id="IPR005835">
    <property type="entry name" value="NTP_transferase_dom"/>
</dbReference>
<dbReference type="InterPro" id="IPR005907">
    <property type="entry name" value="G1P_thy_trans_s"/>
</dbReference>
<dbReference type="EMBL" id="JALHBS010000038">
    <property type="protein sequence ID" value="MCP3054978.1"/>
    <property type="molecule type" value="Genomic_DNA"/>
</dbReference>
<keyword evidence="6 9" id="KW-0479">Metal-binding</keyword>
<keyword evidence="4 9" id="KW-0808">Transferase</keyword>
<comment type="similarity">
    <text evidence="2 9">Belongs to the glucose-1-phosphate thymidylyltransferase family.</text>
</comment>
<dbReference type="InterPro" id="IPR029044">
    <property type="entry name" value="Nucleotide-diphossugar_trans"/>
</dbReference>
<keyword evidence="7 9" id="KW-0460">Magnesium</keyword>
<dbReference type="PANTHER" id="PTHR43532">
    <property type="entry name" value="GLUCOSE-1-PHOSPHATE THYMIDYLYLTRANSFERASE"/>
    <property type="match status" value="1"/>
</dbReference>
<dbReference type="FunFam" id="3.90.550.10:FF:000023">
    <property type="entry name" value="Glucose-1-phosphate thymidylyltransferase"/>
    <property type="match status" value="1"/>
</dbReference>
<dbReference type="NCBIfam" id="TIGR01207">
    <property type="entry name" value="rmlA"/>
    <property type="match status" value="1"/>
</dbReference>
<feature type="domain" description="Nucleotidyl transferase" evidence="10">
    <location>
        <begin position="2"/>
        <end position="236"/>
    </location>
</feature>
<dbReference type="AlphaFoldDB" id="A0A9X2H820"/>
<dbReference type="CDD" id="cd02538">
    <property type="entry name" value="G1P_TT_short"/>
    <property type="match status" value="1"/>
</dbReference>
<dbReference type="SUPFAM" id="SSF53448">
    <property type="entry name" value="Nucleotide-diphospho-sugar transferases"/>
    <property type="match status" value="1"/>
</dbReference>
<dbReference type="Pfam" id="PF00483">
    <property type="entry name" value="NTP_transferase"/>
    <property type="match status" value="1"/>
</dbReference>
<evidence type="ECO:0000313" key="11">
    <source>
        <dbReference type="EMBL" id="MCP3054978.1"/>
    </source>
</evidence>
<dbReference type="GO" id="GO:0046872">
    <property type="term" value="F:metal ion binding"/>
    <property type="evidence" value="ECO:0007669"/>
    <property type="project" value="UniProtKB-KW"/>
</dbReference>